<dbReference type="GO" id="GO:0030170">
    <property type="term" value="F:pyridoxal phosphate binding"/>
    <property type="evidence" value="ECO:0007669"/>
    <property type="project" value="InterPro"/>
</dbReference>
<name>A0A1L9B460_9BACT</name>
<evidence type="ECO:0000256" key="3">
    <source>
        <dbReference type="ARBA" id="ARBA00022793"/>
    </source>
</evidence>
<protein>
    <submittedName>
        <fullName evidence="8">Aspartate aminotransferase family protein</fullName>
    </submittedName>
</protein>
<dbReference type="GO" id="GO:0016831">
    <property type="term" value="F:carboxy-lyase activity"/>
    <property type="evidence" value="ECO:0007669"/>
    <property type="project" value="UniProtKB-KW"/>
</dbReference>
<keyword evidence="8" id="KW-0032">Aminotransferase</keyword>
<feature type="modified residue" description="N6-(pyridoxal phosphate)lysine" evidence="6">
    <location>
        <position position="294"/>
    </location>
</feature>
<dbReference type="InterPro" id="IPR002129">
    <property type="entry name" value="PyrdxlP-dep_de-COase"/>
</dbReference>
<dbReference type="InterPro" id="IPR015422">
    <property type="entry name" value="PyrdxlP-dep_Trfase_small"/>
</dbReference>
<dbReference type="GO" id="GO:0008483">
    <property type="term" value="F:transaminase activity"/>
    <property type="evidence" value="ECO:0007669"/>
    <property type="project" value="UniProtKB-KW"/>
</dbReference>
<evidence type="ECO:0000256" key="4">
    <source>
        <dbReference type="ARBA" id="ARBA00022898"/>
    </source>
</evidence>
<evidence type="ECO:0000256" key="1">
    <source>
        <dbReference type="ARBA" id="ARBA00001933"/>
    </source>
</evidence>
<evidence type="ECO:0000313" key="8">
    <source>
        <dbReference type="EMBL" id="OJH36973.1"/>
    </source>
</evidence>
<keyword evidence="8" id="KW-0808">Transferase</keyword>
<dbReference type="PANTHER" id="PTHR11999">
    <property type="entry name" value="GROUP II PYRIDOXAL-5-PHOSPHATE DECARBOXYLASE"/>
    <property type="match status" value="1"/>
</dbReference>
<evidence type="ECO:0000256" key="6">
    <source>
        <dbReference type="PIRSR" id="PIRSR602129-50"/>
    </source>
</evidence>
<dbReference type="STRING" id="83449.BON30_31285"/>
<organism evidence="8 9">
    <name type="scientific">Cystobacter ferrugineus</name>
    <dbReference type="NCBI Taxonomy" id="83449"/>
    <lineage>
        <taxon>Bacteria</taxon>
        <taxon>Pseudomonadati</taxon>
        <taxon>Myxococcota</taxon>
        <taxon>Myxococcia</taxon>
        <taxon>Myxococcales</taxon>
        <taxon>Cystobacterineae</taxon>
        <taxon>Archangiaceae</taxon>
        <taxon>Cystobacter</taxon>
    </lineage>
</organism>
<reference evidence="8 9" key="2">
    <citation type="submission" date="2016-12" db="EMBL/GenBank/DDBJ databases">
        <title>Draft Genome Sequence of Cystobacter ferrugineus Strain Cbfe23.</title>
        <authorList>
            <person name="Akbar S."/>
            <person name="Dowd S.E."/>
            <person name="Stevens D.C."/>
        </authorList>
    </citation>
    <scope>NUCLEOTIDE SEQUENCE [LARGE SCALE GENOMIC DNA]</scope>
    <source>
        <strain evidence="8 9">Cbfe23</strain>
    </source>
</reference>
<dbReference type="Gene3D" id="3.90.1150.10">
    <property type="entry name" value="Aspartate Aminotransferase, domain 1"/>
    <property type="match status" value="1"/>
</dbReference>
<dbReference type="EMBL" id="MPIN01000009">
    <property type="protein sequence ID" value="OJH36973.1"/>
    <property type="molecule type" value="Genomic_DNA"/>
</dbReference>
<dbReference type="Proteomes" id="UP000182229">
    <property type="component" value="Unassembled WGS sequence"/>
</dbReference>
<dbReference type="InterPro" id="IPR015424">
    <property type="entry name" value="PyrdxlP-dep_Trfase"/>
</dbReference>
<keyword evidence="3" id="KW-0210">Decarboxylase</keyword>
<reference evidence="9" key="1">
    <citation type="submission" date="2016-11" db="EMBL/GenBank/DDBJ databases">
        <authorList>
            <person name="Shukria A."/>
            <person name="Stevens D.C."/>
        </authorList>
    </citation>
    <scope>NUCLEOTIDE SEQUENCE [LARGE SCALE GENOMIC DNA]</scope>
    <source>
        <strain evidence="9">Cbfe23</strain>
    </source>
</reference>
<evidence type="ECO:0000256" key="5">
    <source>
        <dbReference type="ARBA" id="ARBA00023239"/>
    </source>
</evidence>
<comment type="cofactor">
    <cofactor evidence="1 6 7">
        <name>pyridoxal 5'-phosphate</name>
        <dbReference type="ChEBI" id="CHEBI:597326"/>
    </cofactor>
</comment>
<dbReference type="Gene3D" id="3.40.640.10">
    <property type="entry name" value="Type I PLP-dependent aspartate aminotransferase-like (Major domain)"/>
    <property type="match status" value="1"/>
</dbReference>
<dbReference type="OrthoDB" id="9803665at2"/>
<dbReference type="GO" id="GO:0006520">
    <property type="term" value="P:amino acid metabolic process"/>
    <property type="evidence" value="ECO:0007669"/>
    <property type="project" value="InterPro"/>
</dbReference>
<comment type="caution">
    <text evidence="8">The sequence shown here is derived from an EMBL/GenBank/DDBJ whole genome shotgun (WGS) entry which is preliminary data.</text>
</comment>
<keyword evidence="4 6" id="KW-0663">Pyridoxal phosphate</keyword>
<gene>
    <name evidence="8" type="ORF">BON30_31285</name>
</gene>
<accession>A0A1L9B460</accession>
<dbReference type="RefSeq" id="WP_071902122.1">
    <property type="nucleotide sequence ID" value="NZ_MPIN01000009.1"/>
</dbReference>
<dbReference type="PANTHER" id="PTHR11999:SF70">
    <property type="entry name" value="MIP05841P"/>
    <property type="match status" value="1"/>
</dbReference>
<keyword evidence="5 7" id="KW-0456">Lyase</keyword>
<evidence type="ECO:0000256" key="7">
    <source>
        <dbReference type="RuleBase" id="RU000382"/>
    </source>
</evidence>
<proteinExistence type="inferred from homology"/>
<dbReference type="InterPro" id="IPR010977">
    <property type="entry name" value="Aromatic_deC"/>
</dbReference>
<dbReference type="GO" id="GO:0019752">
    <property type="term" value="P:carboxylic acid metabolic process"/>
    <property type="evidence" value="ECO:0007669"/>
    <property type="project" value="InterPro"/>
</dbReference>
<dbReference type="PRINTS" id="PR00800">
    <property type="entry name" value="YHDCRBOXLASE"/>
</dbReference>
<keyword evidence="9" id="KW-1185">Reference proteome</keyword>
<sequence>MDKNLIADLRGLEALLEQVKTEASSFLNRLDELPPAVKATPRDALSLPEQGLGAEPSLRLFMERYGQELGGSTGPRYFGFVQGGTTPAALAGDWMVSTFDLNSSHPGSSAAPQVEQETLEMLRQLLALPETFSGGFVSGATMSNFVGLACGRQWVARQLGVDVAEKGLYALGPIPTLSATPHSSTLKALSMLGMGRGCVVRVRAWPGREAMDVEALRVQLDALGGKPCIVVASAGTVNTGDYDDLEAIGRLKERHPFWLHVDGAFGGLAACSPELAHLTRGMELADSVTVDAHKWLNVPYDSALQFTRHPELLLEIFRNNAPYLDVRQGPAPFADQGPENSRRFRALPAWLTLMAYGRSGYRDIIERNCRLARMLGERIAGSTAFELLAPVRLNIVCFTLRQQGGATQEDIRAFLDRLRDDGRLFLSPTVLNGVPGMRAALSNWRTTERDIEIAWAALLEMASQGRPAPVR</sequence>
<dbReference type="Pfam" id="PF00282">
    <property type="entry name" value="Pyridoxal_deC"/>
    <property type="match status" value="1"/>
</dbReference>
<evidence type="ECO:0000313" key="9">
    <source>
        <dbReference type="Proteomes" id="UP000182229"/>
    </source>
</evidence>
<dbReference type="AlphaFoldDB" id="A0A1L9B460"/>
<dbReference type="SUPFAM" id="SSF53383">
    <property type="entry name" value="PLP-dependent transferases"/>
    <property type="match status" value="1"/>
</dbReference>
<dbReference type="InterPro" id="IPR015421">
    <property type="entry name" value="PyrdxlP-dep_Trfase_major"/>
</dbReference>
<comment type="similarity">
    <text evidence="2 7">Belongs to the group II decarboxylase family.</text>
</comment>
<evidence type="ECO:0000256" key="2">
    <source>
        <dbReference type="ARBA" id="ARBA00009533"/>
    </source>
</evidence>